<dbReference type="PROSITE" id="PS51808">
    <property type="entry name" value="CHCH"/>
    <property type="match status" value="1"/>
</dbReference>
<accession>A0A401T3Q1</accession>
<dbReference type="GO" id="GO:0005758">
    <property type="term" value="C:mitochondrial intermembrane space"/>
    <property type="evidence" value="ECO:0007669"/>
    <property type="project" value="InterPro"/>
</dbReference>
<comment type="caution">
    <text evidence="2">The sequence shown here is derived from an EMBL/GenBank/DDBJ whole genome shotgun (WGS) entry which is preliminary data.</text>
</comment>
<dbReference type="Proteomes" id="UP000287033">
    <property type="component" value="Unassembled WGS sequence"/>
</dbReference>
<evidence type="ECO:0000256" key="1">
    <source>
        <dbReference type="SAM" id="MobiDB-lite"/>
    </source>
</evidence>
<feature type="region of interest" description="Disordered" evidence="1">
    <location>
        <begin position="66"/>
        <end position="93"/>
    </location>
</feature>
<proteinExistence type="predicted"/>
<dbReference type="STRING" id="137246.A0A401T3Q1"/>
<organism evidence="2 3">
    <name type="scientific">Chiloscyllium punctatum</name>
    <name type="common">Brownbanded bambooshark</name>
    <name type="synonym">Hemiscyllium punctatum</name>
    <dbReference type="NCBI Taxonomy" id="137246"/>
    <lineage>
        <taxon>Eukaryota</taxon>
        <taxon>Metazoa</taxon>
        <taxon>Chordata</taxon>
        <taxon>Craniata</taxon>
        <taxon>Vertebrata</taxon>
        <taxon>Chondrichthyes</taxon>
        <taxon>Elasmobranchii</taxon>
        <taxon>Galeomorphii</taxon>
        <taxon>Galeoidea</taxon>
        <taxon>Orectolobiformes</taxon>
        <taxon>Hemiscylliidae</taxon>
        <taxon>Chiloscyllium</taxon>
    </lineage>
</organism>
<dbReference type="PANTHER" id="PTHR13639">
    <property type="entry name" value="CYTOCHROME C OXIDASE ASSEMBLY FACTOR 4 HOMOLOG, MITOCHONDRIAL"/>
    <property type="match status" value="1"/>
</dbReference>
<feature type="region of interest" description="Disordered" evidence="1">
    <location>
        <begin position="1"/>
        <end position="34"/>
    </location>
</feature>
<dbReference type="InterPro" id="IPR039870">
    <property type="entry name" value="Coa4-like"/>
</dbReference>
<protein>
    <recommendedName>
        <fullName evidence="4">CHCH domain-containing protein</fullName>
    </recommendedName>
</protein>
<evidence type="ECO:0000313" key="3">
    <source>
        <dbReference type="Proteomes" id="UP000287033"/>
    </source>
</evidence>
<name>A0A401T3Q1_CHIPU</name>
<dbReference type="GO" id="GO:0033617">
    <property type="term" value="P:mitochondrial respiratory chain complex IV assembly"/>
    <property type="evidence" value="ECO:0007669"/>
    <property type="project" value="InterPro"/>
</dbReference>
<dbReference type="PANTHER" id="PTHR13639:SF2">
    <property type="entry name" value="CYTOCHROME C OXIDASE ASSEMBLY FACTOR 4 HOMOLOG, MITOCHONDRIAL"/>
    <property type="match status" value="1"/>
</dbReference>
<keyword evidence="3" id="KW-1185">Reference proteome</keyword>
<evidence type="ECO:0008006" key="4">
    <source>
        <dbReference type="Google" id="ProtNLM"/>
    </source>
</evidence>
<dbReference type="EMBL" id="BEZZ01000973">
    <property type="protein sequence ID" value="GCC37293.1"/>
    <property type="molecule type" value="Genomic_DNA"/>
</dbReference>
<reference evidence="2 3" key="1">
    <citation type="journal article" date="2018" name="Nat. Ecol. Evol.">
        <title>Shark genomes provide insights into elasmobranch evolution and the origin of vertebrates.</title>
        <authorList>
            <person name="Hara Y"/>
            <person name="Yamaguchi K"/>
            <person name="Onimaru K"/>
            <person name="Kadota M"/>
            <person name="Koyanagi M"/>
            <person name="Keeley SD"/>
            <person name="Tatsumi K"/>
            <person name="Tanaka K"/>
            <person name="Motone F"/>
            <person name="Kageyama Y"/>
            <person name="Nozu R"/>
            <person name="Adachi N"/>
            <person name="Nishimura O"/>
            <person name="Nakagawa R"/>
            <person name="Tanegashima C"/>
            <person name="Kiyatake I"/>
            <person name="Matsumoto R"/>
            <person name="Murakumo K"/>
            <person name="Nishida K"/>
            <person name="Terakita A"/>
            <person name="Kuratani S"/>
            <person name="Sato K"/>
            <person name="Hyodo S Kuraku.S."/>
        </authorList>
    </citation>
    <scope>NUCLEOTIDE SEQUENCE [LARGE SCALE GENOMIC DNA]</scope>
</reference>
<gene>
    <name evidence="2" type="ORF">chiPu_0015796</name>
</gene>
<dbReference type="AlphaFoldDB" id="A0A401T3Q1"/>
<dbReference type="OrthoDB" id="5586401at2759"/>
<sequence length="152" mass="17546">MARCRRQVSREERLLPGDIEDFPSRGALWEQPPSIDAQSLRPQNIWASGTRSVILQPVFQRLQEFPKMTAPNSRGHNWSRKSEEEEEVDPVDQMISRTGCASFHRAVQDCMAEHQDWRQCQRSVHDFKQCMAEYQRLQASQLGQHQPSPAGS</sequence>
<evidence type="ECO:0000313" key="2">
    <source>
        <dbReference type="EMBL" id="GCC37293.1"/>
    </source>
</evidence>